<feature type="site" description="May play a role in transmitting local conformational changes" evidence="9">
    <location>
        <position position="102"/>
    </location>
</feature>
<dbReference type="InterPro" id="IPR004313">
    <property type="entry name" value="ARD"/>
</dbReference>
<evidence type="ECO:0000313" key="10">
    <source>
        <dbReference type="EMBL" id="SFP25058.1"/>
    </source>
</evidence>
<comment type="catalytic activity">
    <reaction evidence="1 9">
        <text>1,2-dihydroxy-5-(methylsulfanyl)pent-1-en-3-one + O2 = 4-methylsulfanyl-2-oxobutanoate + formate + 2 H(+)</text>
        <dbReference type="Rhea" id="RHEA:24504"/>
        <dbReference type="ChEBI" id="CHEBI:15378"/>
        <dbReference type="ChEBI" id="CHEBI:15379"/>
        <dbReference type="ChEBI" id="CHEBI:15740"/>
        <dbReference type="ChEBI" id="CHEBI:16723"/>
        <dbReference type="ChEBI" id="CHEBI:49252"/>
        <dbReference type="EC" id="1.13.11.54"/>
    </reaction>
</comment>
<keyword evidence="4 9" id="KW-0479">Metal-binding</keyword>
<keyword evidence="7 9" id="KW-0408">Iron</keyword>
<dbReference type="GO" id="GO:0016151">
    <property type="term" value="F:nickel cation binding"/>
    <property type="evidence" value="ECO:0007669"/>
    <property type="project" value="UniProtKB-UniRule"/>
</dbReference>
<proteinExistence type="inferred from homology"/>
<dbReference type="GO" id="GO:0010309">
    <property type="term" value="F:acireductone dioxygenase [iron(II)-requiring] activity"/>
    <property type="evidence" value="ECO:0007669"/>
    <property type="project" value="UniProtKB-UniRule"/>
</dbReference>
<comment type="subunit">
    <text evidence="9">Monomer.</text>
</comment>
<dbReference type="PANTHER" id="PTHR23418">
    <property type="entry name" value="ACIREDUCTONE DIOXYGENASE"/>
    <property type="match status" value="1"/>
</dbReference>
<feature type="binding site" evidence="9">
    <location>
        <position position="141"/>
    </location>
    <ligand>
        <name>Fe(2+)</name>
        <dbReference type="ChEBI" id="CHEBI:29033"/>
    </ligand>
</feature>
<accession>A0A1I5NTB2</accession>
<evidence type="ECO:0000256" key="1">
    <source>
        <dbReference type="ARBA" id="ARBA00000428"/>
    </source>
</evidence>
<evidence type="ECO:0000256" key="5">
    <source>
        <dbReference type="ARBA" id="ARBA00022964"/>
    </source>
</evidence>
<comment type="cofactor">
    <cofactor evidence="9">
        <name>Ni(2+)</name>
        <dbReference type="ChEBI" id="CHEBI:49786"/>
    </cofactor>
    <text evidence="9">Binds 1 nickel ion per monomer.</text>
</comment>
<evidence type="ECO:0000256" key="6">
    <source>
        <dbReference type="ARBA" id="ARBA00023002"/>
    </source>
</evidence>
<dbReference type="RefSeq" id="WP_090499254.1">
    <property type="nucleotide sequence ID" value="NZ_FOWX01000007.1"/>
</dbReference>
<feature type="binding site" evidence="9">
    <location>
        <position position="99"/>
    </location>
    <ligand>
        <name>Ni(2+)</name>
        <dbReference type="ChEBI" id="CHEBI:49786"/>
    </ligand>
</feature>
<comment type="similarity">
    <text evidence="9">Belongs to the acireductone dioxygenase (ARD) family.</text>
</comment>
<dbReference type="AlphaFoldDB" id="A0A1I5NTB2"/>
<dbReference type="OrthoDB" id="9795636at2"/>
<dbReference type="EC" id="1.13.11.53" evidence="9"/>
<feature type="site" description="May play a role in metal incorporation in vivo" evidence="9">
    <location>
        <position position="96"/>
    </location>
</feature>
<dbReference type="Proteomes" id="UP000198784">
    <property type="component" value="Unassembled WGS sequence"/>
</dbReference>
<keyword evidence="6 9" id="KW-0560">Oxidoreductase</keyword>
<dbReference type="CDD" id="cd02232">
    <property type="entry name" value="cupin_ARD"/>
    <property type="match status" value="1"/>
</dbReference>
<dbReference type="GO" id="GO:0019509">
    <property type="term" value="P:L-methionine salvage from methylthioadenosine"/>
    <property type="evidence" value="ECO:0007669"/>
    <property type="project" value="UniProtKB-UniRule"/>
</dbReference>
<keyword evidence="11" id="KW-1185">Reference proteome</keyword>
<dbReference type="UniPathway" id="UPA00904">
    <property type="reaction ID" value="UER00878"/>
</dbReference>
<evidence type="ECO:0000313" key="11">
    <source>
        <dbReference type="Proteomes" id="UP000198784"/>
    </source>
</evidence>
<keyword evidence="5 9" id="KW-0223">Dioxygenase</keyword>
<evidence type="ECO:0000256" key="8">
    <source>
        <dbReference type="ARBA" id="ARBA00023167"/>
    </source>
</evidence>
<dbReference type="Pfam" id="PF03079">
    <property type="entry name" value="ARD"/>
    <property type="match status" value="1"/>
</dbReference>
<dbReference type="PANTHER" id="PTHR23418:SF0">
    <property type="entry name" value="ACIREDUCTONE DIOXYGENASE"/>
    <property type="match status" value="1"/>
</dbReference>
<keyword evidence="3 9" id="KW-0028">Amino-acid biosynthesis</keyword>
<reference evidence="11" key="1">
    <citation type="submission" date="2016-10" db="EMBL/GenBank/DDBJ databases">
        <authorList>
            <person name="Varghese N."/>
            <person name="Submissions S."/>
        </authorList>
    </citation>
    <scope>NUCLEOTIDE SEQUENCE [LARGE SCALE GENOMIC DNA]</scope>
    <source>
        <strain evidence="11">DSM 17834</strain>
    </source>
</reference>
<gene>
    <name evidence="9" type="primary">mtnD</name>
    <name evidence="10" type="ORF">SAMN05216190_10774</name>
</gene>
<dbReference type="HAMAP" id="MF_01682">
    <property type="entry name" value="Salvage_MtnD"/>
    <property type="match status" value="1"/>
</dbReference>
<evidence type="ECO:0000256" key="2">
    <source>
        <dbReference type="ARBA" id="ARBA00022596"/>
    </source>
</evidence>
<dbReference type="InterPro" id="IPR011051">
    <property type="entry name" value="RmlC_Cupin_sf"/>
</dbReference>
<dbReference type="InterPro" id="IPR023956">
    <property type="entry name" value="ARD_bac"/>
</dbReference>
<comment type="pathway">
    <text evidence="9">Amino-acid biosynthesis; L-methionine biosynthesis via salvage pathway; L-methionine from S-methyl-5-thio-alpha-D-ribose 1-phosphate: step 5/6.</text>
</comment>
<comment type="function">
    <text evidence="9">Catalyzes 2 different reactions between oxygene and the acireductone 1,2-dihydroxy-3-keto-5-methylthiopentene (DHK-MTPene) depending upon the metal bound in the active site. Fe-containing acireductone dioxygenase (Fe-ARD) produces formate and 2-keto-4-methylthiobutyrate (KMTB), the alpha-ketoacid precursor of methionine in the methionine recycle pathway. Ni-containing acireductone dioxygenase (Ni-ARD) produces methylthiopropionate, carbon monoxide and formate, and does not lie on the methionine recycle pathway.</text>
</comment>
<dbReference type="SUPFAM" id="SSF51182">
    <property type="entry name" value="RmlC-like cupins"/>
    <property type="match status" value="1"/>
</dbReference>
<evidence type="ECO:0000256" key="3">
    <source>
        <dbReference type="ARBA" id="ARBA00022605"/>
    </source>
</evidence>
<evidence type="ECO:0000256" key="4">
    <source>
        <dbReference type="ARBA" id="ARBA00022723"/>
    </source>
</evidence>
<dbReference type="GO" id="GO:0010308">
    <property type="term" value="F:acireductone dioxygenase (Ni2+-requiring) activity"/>
    <property type="evidence" value="ECO:0007669"/>
    <property type="project" value="UniProtKB-UniRule"/>
</dbReference>
<feature type="binding site" evidence="9">
    <location>
        <position position="103"/>
    </location>
    <ligand>
        <name>Ni(2+)</name>
        <dbReference type="ChEBI" id="CHEBI:49786"/>
    </ligand>
</feature>
<dbReference type="Gene3D" id="2.60.120.10">
    <property type="entry name" value="Jelly Rolls"/>
    <property type="match status" value="1"/>
</dbReference>
<dbReference type="EC" id="1.13.11.54" evidence="9"/>
<sequence>MSSLSVYPESSADLPNKVLTHLEDIASTLAAVGVHFARWQAVAPLAPGASQEQVLAAYRPQIDQLMSERGYAAVDVLGVSAEQPDQAELRAGLLDEQRHAEDEARFFVVGSGLFSLHIDDYVYALLCEKGDLIALPAGTRHWFDMGEHPHLVMIRLSSNAGGWVGESTGDDIASRFPRLDD</sequence>
<name>A0A1I5NTB2_9PSED</name>
<dbReference type="GO" id="GO:0019284">
    <property type="term" value="P:L-methionine salvage from S-adenosylmethionine"/>
    <property type="evidence" value="ECO:0007669"/>
    <property type="project" value="InterPro"/>
</dbReference>
<feature type="site" description="Important to generate the dianion" evidence="9">
    <location>
        <position position="105"/>
    </location>
</feature>
<keyword evidence="8 9" id="KW-0486">Methionine biosynthesis</keyword>
<keyword evidence="2 9" id="KW-0533">Nickel</keyword>
<organism evidence="10 11">
    <name type="scientific">Pseudomonas borbori</name>
    <dbReference type="NCBI Taxonomy" id="289003"/>
    <lineage>
        <taxon>Bacteria</taxon>
        <taxon>Pseudomonadati</taxon>
        <taxon>Pseudomonadota</taxon>
        <taxon>Gammaproteobacteria</taxon>
        <taxon>Pseudomonadales</taxon>
        <taxon>Pseudomonadaceae</taxon>
        <taxon>Pseudomonas</taxon>
    </lineage>
</organism>
<dbReference type="InterPro" id="IPR014710">
    <property type="entry name" value="RmlC-like_jellyroll"/>
</dbReference>
<feature type="binding site" evidence="9">
    <location>
        <position position="103"/>
    </location>
    <ligand>
        <name>Fe(2+)</name>
        <dbReference type="ChEBI" id="CHEBI:29033"/>
    </ligand>
</feature>
<dbReference type="GO" id="GO:0005506">
    <property type="term" value="F:iron ion binding"/>
    <property type="evidence" value="ECO:0007669"/>
    <property type="project" value="UniProtKB-UniRule"/>
</dbReference>
<feature type="binding site" evidence="9">
    <location>
        <position position="141"/>
    </location>
    <ligand>
        <name>Ni(2+)</name>
        <dbReference type="ChEBI" id="CHEBI:49786"/>
    </ligand>
</feature>
<feature type="binding site" evidence="9">
    <location>
        <position position="99"/>
    </location>
    <ligand>
        <name>Fe(2+)</name>
        <dbReference type="ChEBI" id="CHEBI:29033"/>
    </ligand>
</feature>
<dbReference type="STRING" id="289003.SAMN05216190_10774"/>
<evidence type="ECO:0000256" key="7">
    <source>
        <dbReference type="ARBA" id="ARBA00023004"/>
    </source>
</evidence>
<dbReference type="EMBL" id="FOWX01000007">
    <property type="protein sequence ID" value="SFP25058.1"/>
    <property type="molecule type" value="Genomic_DNA"/>
</dbReference>
<comment type="catalytic activity">
    <reaction evidence="9">
        <text>1,2-dihydroxy-5-(methylsulfanyl)pent-1-en-3-one + O2 = 3-(methylsulfanyl)propanoate + CO + formate + 2 H(+)</text>
        <dbReference type="Rhea" id="RHEA:14161"/>
        <dbReference type="ChEBI" id="CHEBI:15378"/>
        <dbReference type="ChEBI" id="CHEBI:15379"/>
        <dbReference type="ChEBI" id="CHEBI:15740"/>
        <dbReference type="ChEBI" id="CHEBI:17245"/>
        <dbReference type="ChEBI" id="CHEBI:49016"/>
        <dbReference type="ChEBI" id="CHEBI:49252"/>
        <dbReference type="EC" id="1.13.11.53"/>
    </reaction>
</comment>
<comment type="cofactor">
    <cofactor evidence="9">
        <name>Fe(2+)</name>
        <dbReference type="ChEBI" id="CHEBI:29033"/>
    </cofactor>
    <text evidence="9">Binds 1 Fe(2+) cation per monomer.</text>
</comment>
<evidence type="ECO:0000256" key="9">
    <source>
        <dbReference type="HAMAP-Rule" id="MF_01682"/>
    </source>
</evidence>
<comment type="caution">
    <text evidence="9">Lacks conserved residue(s) required for the propagation of feature annotation.</text>
</comment>
<protein>
    <recommendedName>
        <fullName evidence="9">Acireductone dioxygenase</fullName>
    </recommendedName>
    <alternativeName>
        <fullName evidence="9">1,2-dihydroxy-3-keto-5-methylthiopentene dioxygenase</fullName>
        <shortName evidence="9">DHK-MTPene dioxygenase</shortName>
    </alternativeName>
    <alternativeName>
        <fullName evidence="9">Acireductone dioxygenase (Fe(2+)-requiring)</fullName>
        <shortName evidence="9">ARD'</shortName>
        <shortName evidence="9">Fe-ARD</shortName>
        <ecNumber evidence="9">1.13.11.54</ecNumber>
    </alternativeName>
    <alternativeName>
        <fullName evidence="9">Acireductone dioxygenase (Ni(2+)-requiring)</fullName>
        <shortName evidence="9">ARD</shortName>
        <shortName evidence="9">Ni-ARD</shortName>
        <ecNumber evidence="9">1.13.11.53</ecNumber>
    </alternativeName>
</protein>